<proteinExistence type="predicted"/>
<dbReference type="RefSeq" id="WP_024048822.1">
    <property type="nucleotide sequence ID" value="NZ_CABWNB010000001.1"/>
</dbReference>
<accession>A0A841R1X7</accession>
<dbReference type="GeneID" id="93485406"/>
<evidence type="ECO:0000313" key="2">
    <source>
        <dbReference type="Proteomes" id="UP000591941"/>
    </source>
</evidence>
<dbReference type="AlphaFoldDB" id="A0A841R1X7"/>
<dbReference type="Proteomes" id="UP000591941">
    <property type="component" value="Unassembled WGS sequence"/>
</dbReference>
<dbReference type="EMBL" id="JACHHI010000001">
    <property type="protein sequence ID" value="MBB6477099.1"/>
    <property type="molecule type" value="Genomic_DNA"/>
</dbReference>
<reference evidence="1 2" key="1">
    <citation type="submission" date="2020-08" db="EMBL/GenBank/DDBJ databases">
        <title>Genomic Encyclopedia of Type Strains, Phase IV (KMG-IV): sequencing the most valuable type-strain genomes for metagenomic binning, comparative biology and taxonomic classification.</title>
        <authorList>
            <person name="Goeker M."/>
        </authorList>
    </citation>
    <scope>NUCLEOTIDE SEQUENCE [LARGE SCALE GENOMIC DNA]</scope>
    <source>
        <strain evidence="1 2">DSM 21255</strain>
    </source>
</reference>
<keyword evidence="2" id="KW-1185">Reference proteome</keyword>
<protein>
    <submittedName>
        <fullName evidence="1">Uncharacterized protein</fullName>
    </submittedName>
</protein>
<evidence type="ECO:0000313" key="1">
    <source>
        <dbReference type="EMBL" id="MBB6477099.1"/>
    </source>
</evidence>
<comment type="caution">
    <text evidence="1">The sequence shown here is derived from an EMBL/GenBank/DDBJ whole genome shotgun (WGS) entry which is preliminary data.</text>
</comment>
<name>A0A841R1X7_9FIRM</name>
<sequence length="87" mass="9884">MSTAISTQWLGRPLGEVADALHERGLLYSFSETEKDSRHYIVAPQHQYVVRVCIDNQSIVTCAKQVYSDEVNAYISKQYGEQYVVKA</sequence>
<gene>
    <name evidence="1" type="ORF">HNR45_000121</name>
</gene>
<organism evidence="1 2">
    <name type="scientific">Negativicoccus succinicivorans</name>
    <dbReference type="NCBI Taxonomy" id="620903"/>
    <lineage>
        <taxon>Bacteria</taxon>
        <taxon>Bacillati</taxon>
        <taxon>Bacillota</taxon>
        <taxon>Negativicutes</taxon>
        <taxon>Veillonellales</taxon>
        <taxon>Veillonellaceae</taxon>
        <taxon>Negativicoccus</taxon>
    </lineage>
</organism>